<dbReference type="GO" id="GO:0000813">
    <property type="term" value="C:ESCRT I complex"/>
    <property type="evidence" value="ECO:0007669"/>
    <property type="project" value="UniProtKB-UniRule"/>
</dbReference>
<evidence type="ECO:0000256" key="4">
    <source>
        <dbReference type="ARBA" id="ARBA00022927"/>
    </source>
</evidence>
<keyword evidence="2 5" id="KW-0813">Transport</keyword>
<dbReference type="OrthoDB" id="2671at2759"/>
<comment type="caution">
    <text evidence="9">The sequence shown here is derived from an EMBL/GenBank/DDBJ whole genome shotgun (WGS) entry which is preliminary data.</text>
</comment>
<evidence type="ECO:0000313" key="10">
    <source>
        <dbReference type="Proteomes" id="UP001150925"/>
    </source>
</evidence>
<keyword evidence="10" id="KW-1185">Reference proteome</keyword>
<dbReference type="GO" id="GO:0031902">
    <property type="term" value="C:late endosome membrane"/>
    <property type="evidence" value="ECO:0007669"/>
    <property type="project" value="UniProtKB-SubCell"/>
</dbReference>
<dbReference type="AlphaFoldDB" id="A0A9W8AVF8"/>
<dbReference type="PROSITE" id="PS51310">
    <property type="entry name" value="VPS28_C"/>
    <property type="match status" value="1"/>
</dbReference>
<evidence type="ECO:0000256" key="2">
    <source>
        <dbReference type="ARBA" id="ARBA00022448"/>
    </source>
</evidence>
<evidence type="ECO:0000259" key="8">
    <source>
        <dbReference type="PROSITE" id="PS51313"/>
    </source>
</evidence>
<reference evidence="9" key="1">
    <citation type="submission" date="2022-07" db="EMBL/GenBank/DDBJ databases">
        <title>Phylogenomic reconstructions and comparative analyses of Kickxellomycotina fungi.</title>
        <authorList>
            <person name="Reynolds N.K."/>
            <person name="Stajich J.E."/>
            <person name="Barry K."/>
            <person name="Grigoriev I.V."/>
            <person name="Crous P."/>
            <person name="Smith M.E."/>
        </authorList>
    </citation>
    <scope>NUCLEOTIDE SEQUENCE</scope>
    <source>
        <strain evidence="9">RSA 1196</strain>
    </source>
</reference>
<dbReference type="PIRSF" id="PIRSF017535">
    <property type="entry name" value="VPS28"/>
    <property type="match status" value="1"/>
</dbReference>
<dbReference type="FunFam" id="1.20.120.1130:FF:000001">
    <property type="entry name" value="Vacuolar protein sorting-associated protein 28 homolog"/>
    <property type="match status" value="1"/>
</dbReference>
<dbReference type="GO" id="GO:0043328">
    <property type="term" value="P:protein transport to vacuole involved in ubiquitin-dependent protein catabolic process via the multivesicular body sorting pathway"/>
    <property type="evidence" value="ECO:0007669"/>
    <property type="project" value="TreeGrafter"/>
</dbReference>
<dbReference type="Gene3D" id="1.20.1440.200">
    <property type="match status" value="1"/>
</dbReference>
<keyword evidence="3 5" id="KW-0967">Endosome</keyword>
<sequence length="219" mass="25266">MPTSPPEEQPVYGVVKLFQNLSERERYENMAELYAIIVTMEQLERAYVRDWVPQTEYTSACSKLIAQYKSILNLVGNDVPNVQRFMAQYRLNCPAAWKRLQTGVPLTVEHATLSDHDPSKSAKYVAETVQNFITLIDSLKLNRHAVDEIHPILSDLMQSLNNVTTLPVDFESKPKLLDWLIKLNQMRASDELDQDQVRQLLFDLENAHHAFYRCLSQNS</sequence>
<comment type="function">
    <text evidence="5">Component of the ESCRT-I complex (endosomal sorting complex required for transport I), a regulator of vesicular trafficking process.</text>
</comment>
<evidence type="ECO:0000256" key="3">
    <source>
        <dbReference type="ARBA" id="ARBA00022753"/>
    </source>
</evidence>
<evidence type="ECO:0000256" key="6">
    <source>
        <dbReference type="PROSITE-ProRule" id="PRU00642"/>
    </source>
</evidence>
<dbReference type="SUPFAM" id="SSF140111">
    <property type="entry name" value="Endosomal sorting complex assembly domain"/>
    <property type="match status" value="1"/>
</dbReference>
<keyword evidence="4 5" id="KW-0653">Protein transport</keyword>
<dbReference type="InterPro" id="IPR037206">
    <property type="entry name" value="VPS28_C_sf"/>
</dbReference>
<feature type="domain" description="VPS28 N-terminal" evidence="8">
    <location>
        <begin position="1"/>
        <end position="110"/>
    </location>
</feature>
<dbReference type="Proteomes" id="UP001150925">
    <property type="component" value="Unassembled WGS sequence"/>
</dbReference>
<feature type="domain" description="VPS28 C-terminal" evidence="7">
    <location>
        <begin position="120"/>
        <end position="216"/>
    </location>
</feature>
<dbReference type="SUPFAM" id="SSF140427">
    <property type="entry name" value="VPS28 C-terminal domain-like"/>
    <property type="match status" value="1"/>
</dbReference>
<evidence type="ECO:0000256" key="5">
    <source>
        <dbReference type="PIRNR" id="PIRNR017535"/>
    </source>
</evidence>
<dbReference type="Pfam" id="PF03997">
    <property type="entry name" value="VPS28"/>
    <property type="match status" value="1"/>
</dbReference>
<accession>A0A9W8AVF8</accession>
<protein>
    <recommendedName>
        <fullName evidence="5">Vacuolar protein sorting-associated protein 28</fullName>
    </recommendedName>
    <alternativeName>
        <fullName evidence="5">ESCRT-I complex subunit VPS28</fullName>
    </alternativeName>
</protein>
<dbReference type="EMBL" id="JANBPY010000187">
    <property type="protein sequence ID" value="KAJ1968408.1"/>
    <property type="molecule type" value="Genomic_DNA"/>
</dbReference>
<evidence type="ECO:0000259" key="7">
    <source>
        <dbReference type="PROSITE" id="PS51310"/>
    </source>
</evidence>
<dbReference type="PANTHER" id="PTHR12937">
    <property type="entry name" value="VACUOLAR PROTEIN SORTING 28, ISOFORM 2 VPS28"/>
    <property type="match status" value="1"/>
</dbReference>
<comment type="subcellular location">
    <subcellularLocation>
        <location evidence="1">Late endosome membrane</location>
        <topology evidence="1">Peripheral membrane protein</topology>
    </subcellularLocation>
</comment>
<organism evidence="9 10">
    <name type="scientific">Dispira parvispora</name>
    <dbReference type="NCBI Taxonomy" id="1520584"/>
    <lineage>
        <taxon>Eukaryota</taxon>
        <taxon>Fungi</taxon>
        <taxon>Fungi incertae sedis</taxon>
        <taxon>Zoopagomycota</taxon>
        <taxon>Kickxellomycotina</taxon>
        <taxon>Dimargaritomycetes</taxon>
        <taxon>Dimargaritales</taxon>
        <taxon>Dimargaritaceae</taxon>
        <taxon>Dispira</taxon>
    </lineage>
</organism>
<dbReference type="PROSITE" id="PS51313">
    <property type="entry name" value="VPS28_N"/>
    <property type="match status" value="1"/>
</dbReference>
<evidence type="ECO:0000313" key="9">
    <source>
        <dbReference type="EMBL" id="KAJ1968408.1"/>
    </source>
</evidence>
<dbReference type="InterPro" id="IPR017899">
    <property type="entry name" value="VPS28_C"/>
</dbReference>
<dbReference type="GO" id="GO:0044877">
    <property type="term" value="F:protein-containing complex binding"/>
    <property type="evidence" value="ECO:0007669"/>
    <property type="project" value="TreeGrafter"/>
</dbReference>
<evidence type="ECO:0000256" key="1">
    <source>
        <dbReference type="ARBA" id="ARBA00004633"/>
    </source>
</evidence>
<dbReference type="InterPro" id="IPR007143">
    <property type="entry name" value="Vps28"/>
</dbReference>
<dbReference type="InterPro" id="IPR038358">
    <property type="entry name" value="VPS28_N_sf"/>
</dbReference>
<dbReference type="PANTHER" id="PTHR12937:SF0">
    <property type="entry name" value="VACUOLAR PROTEIN SORTING-ASSOCIATED PROTEIN 28 HOMOLOG"/>
    <property type="match status" value="1"/>
</dbReference>
<name>A0A9W8AVF8_9FUNG</name>
<comment type="similarity">
    <text evidence="5 6">Belongs to the VPS28 family.</text>
</comment>
<gene>
    <name evidence="9" type="primary">VPS28</name>
    <name evidence="9" type="ORF">IWQ62_001261</name>
</gene>
<dbReference type="Gene3D" id="1.20.120.1130">
    <property type="match status" value="1"/>
</dbReference>
<dbReference type="InterPro" id="IPR037202">
    <property type="entry name" value="ESCRT_assembly_dom"/>
</dbReference>
<dbReference type="InterPro" id="IPR017898">
    <property type="entry name" value="VPS28_N"/>
</dbReference>
<proteinExistence type="inferred from homology"/>